<comment type="caution">
    <text evidence="1">The sequence shown here is derived from an EMBL/GenBank/DDBJ whole genome shotgun (WGS) entry which is preliminary data.</text>
</comment>
<name>A0AA40AIM2_9PEZI</name>
<sequence>MADTADSVTVRSPVTDRWTLLDMPPEMVQTYHLRSAGLRSWVPLPKLEKIANSAAENQHHWDSWLYHLRTHLQASGMGDWAGPFSSDRRRALRLGDFPKAPANKTTWSYWKDKIQRRDVCELILASIRDSPNLSAAMGERMGLYRQHRCDPSIFDDPAWICIQMQDIMFDHPPVLKEMKTERPRNNLRLE</sequence>
<dbReference type="Proteomes" id="UP001172159">
    <property type="component" value="Unassembled WGS sequence"/>
</dbReference>
<reference evidence="1" key="1">
    <citation type="submission" date="2023-06" db="EMBL/GenBank/DDBJ databases">
        <title>Genome-scale phylogeny and comparative genomics of the fungal order Sordariales.</title>
        <authorList>
            <consortium name="Lawrence Berkeley National Laboratory"/>
            <person name="Hensen N."/>
            <person name="Bonometti L."/>
            <person name="Westerberg I."/>
            <person name="Brannstrom I.O."/>
            <person name="Guillou S."/>
            <person name="Cros-Aarteil S."/>
            <person name="Calhoun S."/>
            <person name="Haridas S."/>
            <person name="Kuo A."/>
            <person name="Mondo S."/>
            <person name="Pangilinan J."/>
            <person name="Riley R."/>
            <person name="Labutti K."/>
            <person name="Andreopoulos B."/>
            <person name="Lipzen A."/>
            <person name="Chen C."/>
            <person name="Yanf M."/>
            <person name="Daum C."/>
            <person name="Ng V."/>
            <person name="Clum A."/>
            <person name="Steindorff A."/>
            <person name="Ohm R."/>
            <person name="Martin F."/>
            <person name="Silar P."/>
            <person name="Natvig D."/>
            <person name="Lalanne C."/>
            <person name="Gautier V."/>
            <person name="Ament-Velasquez S.L."/>
            <person name="Kruys A."/>
            <person name="Hutchinson M.I."/>
            <person name="Powell A.J."/>
            <person name="Barry K."/>
            <person name="Miller A.N."/>
            <person name="Grigoriev I.V."/>
            <person name="Debuchy R."/>
            <person name="Gladieux P."/>
            <person name="Thoren M.H."/>
            <person name="Johannesson H."/>
        </authorList>
    </citation>
    <scope>NUCLEOTIDE SEQUENCE</scope>
    <source>
        <strain evidence="1">CBS 540.89</strain>
    </source>
</reference>
<evidence type="ECO:0000313" key="2">
    <source>
        <dbReference type="Proteomes" id="UP001172159"/>
    </source>
</evidence>
<dbReference type="AlphaFoldDB" id="A0AA40AIM2"/>
<keyword evidence="2" id="KW-1185">Reference proteome</keyword>
<protein>
    <submittedName>
        <fullName evidence="1">Uncharacterized protein</fullName>
    </submittedName>
</protein>
<proteinExistence type="predicted"/>
<gene>
    <name evidence="1" type="ORF">B0T21DRAFT_415237</name>
</gene>
<organism evidence="1 2">
    <name type="scientific">Apiosordaria backusii</name>
    <dbReference type="NCBI Taxonomy" id="314023"/>
    <lineage>
        <taxon>Eukaryota</taxon>
        <taxon>Fungi</taxon>
        <taxon>Dikarya</taxon>
        <taxon>Ascomycota</taxon>
        <taxon>Pezizomycotina</taxon>
        <taxon>Sordariomycetes</taxon>
        <taxon>Sordariomycetidae</taxon>
        <taxon>Sordariales</taxon>
        <taxon>Lasiosphaeriaceae</taxon>
        <taxon>Apiosordaria</taxon>
    </lineage>
</organism>
<dbReference type="EMBL" id="JAUKTV010000014">
    <property type="protein sequence ID" value="KAK0716515.1"/>
    <property type="molecule type" value="Genomic_DNA"/>
</dbReference>
<evidence type="ECO:0000313" key="1">
    <source>
        <dbReference type="EMBL" id="KAK0716515.1"/>
    </source>
</evidence>
<accession>A0AA40AIM2</accession>